<reference evidence="1" key="1">
    <citation type="journal article" date="2014" name="Int. J. Syst. Evol. Microbiol.">
        <title>Complete genome sequence of Corynebacterium casei LMG S-19264T (=DSM 44701T), isolated from a smear-ripened cheese.</title>
        <authorList>
            <consortium name="US DOE Joint Genome Institute (JGI-PGF)"/>
            <person name="Walter F."/>
            <person name="Albersmeier A."/>
            <person name="Kalinowski J."/>
            <person name="Ruckert C."/>
        </authorList>
    </citation>
    <scope>NUCLEOTIDE SEQUENCE</scope>
    <source>
        <strain evidence="1">CGMCC 1.16134</strain>
    </source>
</reference>
<evidence type="ECO:0000313" key="1">
    <source>
        <dbReference type="EMBL" id="GGG06315.1"/>
    </source>
</evidence>
<sequence>MVCSVGPASMDKISGGSSILSPASCTVLKMSSEACSDDKVDEEYGRGFGGNRA</sequence>
<dbReference type="AlphaFoldDB" id="A0A917D3W0"/>
<protein>
    <submittedName>
        <fullName evidence="1">Uncharacterized protein</fullName>
    </submittedName>
</protein>
<reference evidence="1" key="2">
    <citation type="submission" date="2020-09" db="EMBL/GenBank/DDBJ databases">
        <authorList>
            <person name="Sun Q."/>
            <person name="Zhou Y."/>
        </authorList>
    </citation>
    <scope>NUCLEOTIDE SEQUENCE</scope>
    <source>
        <strain evidence="1">CGMCC 1.16134</strain>
    </source>
</reference>
<name>A0A917D3W0_9BACL</name>
<dbReference type="Proteomes" id="UP000637643">
    <property type="component" value="Unassembled WGS sequence"/>
</dbReference>
<dbReference type="EMBL" id="BMKR01000040">
    <property type="protein sequence ID" value="GGG06315.1"/>
    <property type="molecule type" value="Genomic_DNA"/>
</dbReference>
<accession>A0A917D3W0</accession>
<evidence type="ECO:0000313" key="2">
    <source>
        <dbReference type="Proteomes" id="UP000637643"/>
    </source>
</evidence>
<comment type="caution">
    <text evidence="1">The sequence shown here is derived from an EMBL/GenBank/DDBJ whole genome shotgun (WGS) entry which is preliminary data.</text>
</comment>
<gene>
    <name evidence="1" type="ORF">GCM10010912_58650</name>
</gene>
<proteinExistence type="predicted"/>
<keyword evidence="2" id="KW-1185">Reference proteome</keyword>
<organism evidence="1 2">
    <name type="scientific">Paenibacillus albidus</name>
    <dbReference type="NCBI Taxonomy" id="2041023"/>
    <lineage>
        <taxon>Bacteria</taxon>
        <taxon>Bacillati</taxon>
        <taxon>Bacillota</taxon>
        <taxon>Bacilli</taxon>
        <taxon>Bacillales</taxon>
        <taxon>Paenibacillaceae</taxon>
        <taxon>Paenibacillus</taxon>
    </lineage>
</organism>